<name>A0A5E4W934_9BURK</name>
<dbReference type="PANTHER" id="PTHR41164:SF1">
    <property type="entry name" value="CURLI PRODUCTION ASSEMBLY_TRANSPORT COMPONENT CSGG"/>
    <property type="match status" value="1"/>
</dbReference>
<dbReference type="PROSITE" id="PS51257">
    <property type="entry name" value="PROKAR_LIPOPROTEIN"/>
    <property type="match status" value="1"/>
</dbReference>
<evidence type="ECO:0000313" key="8">
    <source>
        <dbReference type="Proteomes" id="UP000414233"/>
    </source>
</evidence>
<dbReference type="PANTHER" id="PTHR41164">
    <property type="entry name" value="CURLI PRODUCTION ASSEMBLY/TRANSPORT COMPONENT CSGG"/>
    <property type="match status" value="1"/>
</dbReference>
<dbReference type="InterPro" id="IPR005534">
    <property type="entry name" value="Curli_assmbl/transp-comp_CsgG"/>
</dbReference>
<dbReference type="EMBL" id="CABPRZ010000012">
    <property type="protein sequence ID" value="VVE20379.1"/>
    <property type="molecule type" value="Genomic_DNA"/>
</dbReference>
<keyword evidence="8" id="KW-1185">Reference proteome</keyword>
<keyword evidence="5" id="KW-0449">Lipoprotein</keyword>
<evidence type="ECO:0000256" key="4">
    <source>
        <dbReference type="ARBA" id="ARBA00023139"/>
    </source>
</evidence>
<dbReference type="OrthoDB" id="1110708at2"/>
<evidence type="ECO:0000256" key="2">
    <source>
        <dbReference type="ARBA" id="ARBA00022729"/>
    </source>
</evidence>
<dbReference type="AlphaFoldDB" id="A0A5E4W934"/>
<evidence type="ECO:0000256" key="6">
    <source>
        <dbReference type="SAM" id="SignalP"/>
    </source>
</evidence>
<proteinExistence type="predicted"/>
<reference evidence="7 8" key="1">
    <citation type="submission" date="2019-08" db="EMBL/GenBank/DDBJ databases">
        <authorList>
            <person name="Peeters C."/>
        </authorList>
    </citation>
    <scope>NUCLEOTIDE SEQUENCE [LARGE SCALE GENOMIC DNA]</scope>
    <source>
        <strain evidence="7 8">LMG 30175</strain>
    </source>
</reference>
<keyword evidence="4" id="KW-0564">Palmitate</keyword>
<dbReference type="Gene3D" id="3.40.50.10610">
    <property type="entry name" value="ABC-type transport auxiliary lipoprotein component"/>
    <property type="match status" value="2"/>
</dbReference>
<sequence>MNHPLHRRFRNAIALLALLLGIAGCSTVTPITKAELTPPTASNKELRRLPPPKGKIVVAVYNFRDQTGQFKQAPDSSFSTAVTQGAGSMLVKALLESKWFIPVERENMQDLLTERRVIRAIDPKELPAQNAPPLLPLLAAKVIFEGGVVGYEMNVRSGGAGVKYLGIGADTQYRMDQVTVNLRAVDVNSGRVLHSVMTTKTIFSYQADTSVFAFVRFKELLEAEVGFSQNEPAQLCLMDAIESAVGHLIVEGVREHTWLLENPDDANAPAFQSYSKAQLDRETSAIVPKLPTLTQSPADEGVARN</sequence>
<evidence type="ECO:0000256" key="3">
    <source>
        <dbReference type="ARBA" id="ARBA00023136"/>
    </source>
</evidence>
<keyword evidence="2 6" id="KW-0732">Signal</keyword>
<dbReference type="Proteomes" id="UP000414233">
    <property type="component" value="Unassembled WGS sequence"/>
</dbReference>
<keyword evidence="3" id="KW-0472">Membrane</keyword>
<organism evidence="7 8">
    <name type="scientific">Pandoraea terrae</name>
    <dbReference type="NCBI Taxonomy" id="1537710"/>
    <lineage>
        <taxon>Bacteria</taxon>
        <taxon>Pseudomonadati</taxon>
        <taxon>Pseudomonadota</taxon>
        <taxon>Betaproteobacteria</taxon>
        <taxon>Burkholderiales</taxon>
        <taxon>Burkholderiaceae</taxon>
        <taxon>Pandoraea</taxon>
    </lineage>
</organism>
<dbReference type="Pfam" id="PF03783">
    <property type="entry name" value="CsgG"/>
    <property type="match status" value="1"/>
</dbReference>
<dbReference type="RefSeq" id="WP_150697872.1">
    <property type="nucleotide sequence ID" value="NZ_CABPRZ010000012.1"/>
</dbReference>
<keyword evidence="1" id="KW-1003">Cell membrane</keyword>
<evidence type="ECO:0000313" key="7">
    <source>
        <dbReference type="EMBL" id="VVE20379.1"/>
    </source>
</evidence>
<feature type="chain" id="PRO_5022677776" evidence="6">
    <location>
        <begin position="31"/>
        <end position="305"/>
    </location>
</feature>
<accession>A0A5E4W934</accession>
<dbReference type="GO" id="GO:0030288">
    <property type="term" value="C:outer membrane-bounded periplasmic space"/>
    <property type="evidence" value="ECO:0007669"/>
    <property type="project" value="InterPro"/>
</dbReference>
<evidence type="ECO:0000256" key="5">
    <source>
        <dbReference type="ARBA" id="ARBA00023288"/>
    </source>
</evidence>
<protein>
    <submittedName>
        <fullName evidence="7">Curli production assembly/transport component CsgG</fullName>
    </submittedName>
</protein>
<gene>
    <name evidence="7" type="primary">csgG</name>
    <name evidence="7" type="ORF">PTE30175_03021</name>
</gene>
<feature type="signal peptide" evidence="6">
    <location>
        <begin position="1"/>
        <end position="30"/>
    </location>
</feature>
<evidence type="ECO:0000256" key="1">
    <source>
        <dbReference type="ARBA" id="ARBA00022475"/>
    </source>
</evidence>